<dbReference type="AlphaFoldDB" id="A0AAV7RF59"/>
<accession>A0AAV7RF59</accession>
<gene>
    <name evidence="1" type="ORF">NDU88_004220</name>
</gene>
<evidence type="ECO:0000313" key="1">
    <source>
        <dbReference type="EMBL" id="KAJ1151439.1"/>
    </source>
</evidence>
<dbReference type="Proteomes" id="UP001066276">
    <property type="component" value="Chromosome 5"/>
</dbReference>
<protein>
    <submittedName>
        <fullName evidence="1">Uncharacterized protein</fullName>
    </submittedName>
</protein>
<keyword evidence="2" id="KW-1185">Reference proteome</keyword>
<reference evidence="1" key="1">
    <citation type="journal article" date="2022" name="bioRxiv">
        <title>Sequencing and chromosome-scale assembly of the giantPleurodeles waltlgenome.</title>
        <authorList>
            <person name="Brown T."/>
            <person name="Elewa A."/>
            <person name="Iarovenko S."/>
            <person name="Subramanian E."/>
            <person name="Araus A.J."/>
            <person name="Petzold A."/>
            <person name="Susuki M."/>
            <person name="Suzuki K.-i.T."/>
            <person name="Hayashi T."/>
            <person name="Toyoda A."/>
            <person name="Oliveira C."/>
            <person name="Osipova E."/>
            <person name="Leigh N.D."/>
            <person name="Simon A."/>
            <person name="Yun M.H."/>
        </authorList>
    </citation>
    <scope>NUCLEOTIDE SEQUENCE</scope>
    <source>
        <strain evidence="1">20211129_DDA</strain>
        <tissue evidence="1">Liver</tissue>
    </source>
</reference>
<proteinExistence type="predicted"/>
<name>A0AAV7RF59_PLEWA</name>
<comment type="caution">
    <text evidence="1">The sequence shown here is derived from an EMBL/GenBank/DDBJ whole genome shotgun (WGS) entry which is preliminary data.</text>
</comment>
<sequence length="245" mass="27013">MVTSVRVLEALKVLQEEGREDLLQQGVLDQEVMGLKRPRGASSEGVAAAVIAYSSPVSGKKYKQKSVMGWRYAQIRQCVASRGRGAADHSAVVAVGRLGSEARVTAHAPASRKKAVRLRQQAPLSSRNIGERAEGVFEKRPLAEGCKMAARIEDRQEPILIESDSDGDDPLGNVNIKGAMRDMEPVRRKENNIIVQWVPRLVSPMLHKVQHWDVENRTLIQTGQLVEVMDKGESRVASIAFEELS</sequence>
<organism evidence="1 2">
    <name type="scientific">Pleurodeles waltl</name>
    <name type="common">Iberian ribbed newt</name>
    <dbReference type="NCBI Taxonomy" id="8319"/>
    <lineage>
        <taxon>Eukaryota</taxon>
        <taxon>Metazoa</taxon>
        <taxon>Chordata</taxon>
        <taxon>Craniata</taxon>
        <taxon>Vertebrata</taxon>
        <taxon>Euteleostomi</taxon>
        <taxon>Amphibia</taxon>
        <taxon>Batrachia</taxon>
        <taxon>Caudata</taxon>
        <taxon>Salamandroidea</taxon>
        <taxon>Salamandridae</taxon>
        <taxon>Pleurodelinae</taxon>
        <taxon>Pleurodeles</taxon>
    </lineage>
</organism>
<evidence type="ECO:0000313" key="2">
    <source>
        <dbReference type="Proteomes" id="UP001066276"/>
    </source>
</evidence>
<dbReference type="EMBL" id="JANPWB010000009">
    <property type="protein sequence ID" value="KAJ1151439.1"/>
    <property type="molecule type" value="Genomic_DNA"/>
</dbReference>